<protein>
    <submittedName>
        <fullName evidence="1">TIGR03643 family protein</fullName>
    </submittedName>
</protein>
<dbReference type="KEGG" id="fcr:HYN56_17245"/>
<organism evidence="1 2">
    <name type="scientific">Flavobacterium crocinum</name>
    <dbReference type="NCBI Taxonomy" id="2183896"/>
    <lineage>
        <taxon>Bacteria</taxon>
        <taxon>Pseudomonadati</taxon>
        <taxon>Bacteroidota</taxon>
        <taxon>Flavobacteriia</taxon>
        <taxon>Flavobacteriales</taxon>
        <taxon>Flavobacteriaceae</taxon>
        <taxon>Flavobacterium</taxon>
    </lineage>
</organism>
<proteinExistence type="predicted"/>
<sequence length="96" mass="11639">MKKLKQQFADRDLDRIIEMAWEDRTPFEAIEHQFALKEADVKTLMKKELKTGSYILWRKRVENCKTKHLQKRCEQISRFKCREQRGISNNKIAKKK</sequence>
<dbReference type="Pfam" id="PF10985">
    <property type="entry name" value="DUF2805"/>
    <property type="match status" value="1"/>
</dbReference>
<dbReference type="Proteomes" id="UP000245250">
    <property type="component" value="Chromosome"/>
</dbReference>
<evidence type="ECO:0000313" key="1">
    <source>
        <dbReference type="EMBL" id="AWK05879.1"/>
    </source>
</evidence>
<dbReference type="RefSeq" id="WP_109193311.1">
    <property type="nucleotide sequence ID" value="NZ_CP029255.1"/>
</dbReference>
<dbReference type="OrthoDB" id="289296at2"/>
<dbReference type="EMBL" id="CP029255">
    <property type="protein sequence ID" value="AWK05879.1"/>
    <property type="molecule type" value="Genomic_DNA"/>
</dbReference>
<dbReference type="AlphaFoldDB" id="A0A2S1YP70"/>
<name>A0A2S1YP70_9FLAO</name>
<keyword evidence="2" id="KW-1185">Reference proteome</keyword>
<dbReference type="NCBIfam" id="TIGR03643">
    <property type="entry name" value="TIGR03643 family protein"/>
    <property type="match status" value="1"/>
</dbReference>
<evidence type="ECO:0000313" key="2">
    <source>
        <dbReference type="Proteomes" id="UP000245250"/>
    </source>
</evidence>
<accession>A0A2S1YP70</accession>
<reference evidence="1 2" key="1">
    <citation type="submission" date="2018-05" db="EMBL/GenBank/DDBJ databases">
        <title>Genome sequencing of Flavobacterium sp. HYN0056.</title>
        <authorList>
            <person name="Yi H."/>
            <person name="Baek C."/>
        </authorList>
    </citation>
    <scope>NUCLEOTIDE SEQUENCE [LARGE SCALE GENOMIC DNA]</scope>
    <source>
        <strain evidence="1 2">HYN0056</strain>
    </source>
</reference>
<gene>
    <name evidence="1" type="ORF">HYN56_17245</name>
</gene>
<dbReference type="InterPro" id="IPR019882">
    <property type="entry name" value="CHP03643"/>
</dbReference>